<evidence type="ECO:0000256" key="2">
    <source>
        <dbReference type="SAM" id="Phobius"/>
    </source>
</evidence>
<evidence type="ECO:0000313" key="4">
    <source>
        <dbReference type="Proteomes" id="UP000003527"/>
    </source>
</evidence>
<keyword evidence="4" id="KW-1185">Reference proteome</keyword>
<reference evidence="3 4" key="1">
    <citation type="submission" date="2011-08" db="EMBL/GenBank/DDBJ databases">
        <title>The Genome Sequence of Oribacterium sp. ACB7.</title>
        <authorList>
            <consortium name="The Broad Institute Genome Sequencing Platform"/>
            <person name="Earl A."/>
            <person name="Ward D."/>
            <person name="Feldgarden M."/>
            <person name="Gevers D."/>
            <person name="Sizova M."/>
            <person name="Hazen A."/>
            <person name="Epstein S."/>
            <person name="Young S.K."/>
            <person name="Zeng Q."/>
            <person name="Gargeya S."/>
            <person name="Fitzgerald M."/>
            <person name="Haas B."/>
            <person name="Abouelleil A."/>
            <person name="Alvarado L."/>
            <person name="Arachchi H.M."/>
            <person name="Berlin A."/>
            <person name="Brown A."/>
            <person name="Chapman S.B."/>
            <person name="Chen Z."/>
            <person name="Dunbar C."/>
            <person name="Freedman E."/>
            <person name="Gearin G."/>
            <person name="Gellesch M."/>
            <person name="Goldberg J."/>
            <person name="Griggs A."/>
            <person name="Gujja S."/>
            <person name="Heiman D."/>
            <person name="Howarth C."/>
            <person name="Larson L."/>
            <person name="Lui A."/>
            <person name="MacDonald P.J.P."/>
            <person name="Montmayeur A."/>
            <person name="Murphy C."/>
            <person name="Neiman D."/>
            <person name="Pearson M."/>
            <person name="Priest M."/>
            <person name="Roberts A."/>
            <person name="Saif S."/>
            <person name="Shea T."/>
            <person name="Shenoy N."/>
            <person name="Sisk P."/>
            <person name="Stolte C."/>
            <person name="Sykes S."/>
            <person name="Wortman J."/>
            <person name="Nusbaum C."/>
            <person name="Birren B."/>
        </authorList>
    </citation>
    <scope>NUCLEOTIDE SEQUENCE [LARGE SCALE GENOMIC DNA]</scope>
    <source>
        <strain evidence="3 4">ACB7</strain>
    </source>
</reference>
<feature type="region of interest" description="Disordered" evidence="1">
    <location>
        <begin position="1"/>
        <end position="67"/>
    </location>
</feature>
<feature type="transmembrane region" description="Helical" evidence="2">
    <location>
        <begin position="139"/>
        <end position="166"/>
    </location>
</feature>
<keyword evidence="2" id="KW-0812">Transmembrane</keyword>
<sequence length="217" mass="23785">MEENTKQENVVQNSTTSGNTTQGSNAQNSGAQSGTAQGNVAQGTPIYVGSPAPSTQNAQRTPGSIPVYPVETKGKSYFDGTTLQLIGWRFLGALVSLITFGLCIPWAYTMIYKWEATHTYIEGRRLKFDGSALQLFGKFIIWFLGGFGLSILFIIAEVIVIFAAGGFEDTFDSIQSGIMPPLALIVIYLIFILALFLYDAWVEVALRKWKASHTFFS</sequence>
<feature type="compositionally biased region" description="Low complexity" evidence="1">
    <location>
        <begin position="9"/>
        <end position="25"/>
    </location>
</feature>
<accession>G9WWA0</accession>
<dbReference type="InterPro" id="IPR010295">
    <property type="entry name" value="DUF898"/>
</dbReference>
<feature type="transmembrane region" description="Helical" evidence="2">
    <location>
        <begin position="86"/>
        <end position="108"/>
    </location>
</feature>
<dbReference type="PATRIC" id="fig|796944.3.peg.1925"/>
<dbReference type="AlphaFoldDB" id="G9WWA0"/>
<protein>
    <recommendedName>
        <fullName evidence="5">DUF898 domain-containing protein</fullName>
    </recommendedName>
</protein>
<feature type="transmembrane region" description="Helical" evidence="2">
    <location>
        <begin position="178"/>
        <end position="198"/>
    </location>
</feature>
<dbReference type="HOGENOM" id="CLU_1271235_0_0_9"/>
<name>G9WWA0_9FIRM</name>
<gene>
    <name evidence="3" type="ORF">HMPREF9624_01184</name>
</gene>
<feature type="compositionally biased region" description="Polar residues" evidence="1">
    <location>
        <begin position="52"/>
        <end position="62"/>
    </location>
</feature>
<dbReference type="Pfam" id="PF05987">
    <property type="entry name" value="DUF898"/>
    <property type="match status" value="1"/>
</dbReference>
<dbReference type="RefSeq" id="WP_009536977.1">
    <property type="nucleotide sequence ID" value="NZ_JH414505.1"/>
</dbReference>
<organism evidence="3 4">
    <name type="scientific">Oribacterium asaccharolyticum ACB7</name>
    <dbReference type="NCBI Taxonomy" id="796944"/>
    <lineage>
        <taxon>Bacteria</taxon>
        <taxon>Bacillati</taxon>
        <taxon>Bacillota</taxon>
        <taxon>Clostridia</taxon>
        <taxon>Lachnospirales</taxon>
        <taxon>Lachnospiraceae</taxon>
        <taxon>Oribacterium</taxon>
    </lineage>
</organism>
<evidence type="ECO:0000313" key="3">
    <source>
        <dbReference type="EMBL" id="EHL10506.1"/>
    </source>
</evidence>
<proteinExistence type="predicted"/>
<feature type="compositionally biased region" description="Polar residues" evidence="1">
    <location>
        <begin position="26"/>
        <end position="42"/>
    </location>
</feature>
<evidence type="ECO:0008006" key="5">
    <source>
        <dbReference type="Google" id="ProtNLM"/>
    </source>
</evidence>
<keyword evidence="2" id="KW-1133">Transmembrane helix</keyword>
<evidence type="ECO:0000256" key="1">
    <source>
        <dbReference type="SAM" id="MobiDB-lite"/>
    </source>
</evidence>
<dbReference type="Proteomes" id="UP000003527">
    <property type="component" value="Unassembled WGS sequence"/>
</dbReference>
<dbReference type="EMBL" id="AFZD01000019">
    <property type="protein sequence ID" value="EHL10506.1"/>
    <property type="molecule type" value="Genomic_DNA"/>
</dbReference>
<keyword evidence="2" id="KW-0472">Membrane</keyword>
<comment type="caution">
    <text evidence="3">The sequence shown here is derived from an EMBL/GenBank/DDBJ whole genome shotgun (WGS) entry which is preliminary data.</text>
</comment>